<accession>A0A0A9AJF4</accession>
<name>A0A0A9AJF4_ARUDO</name>
<sequence>MSTSSLFIIRLLINGFNTIFSVTLCPKHVA</sequence>
<dbReference type="EMBL" id="GBRH01246604">
    <property type="protein sequence ID" value="JAD51291.1"/>
    <property type="molecule type" value="Transcribed_RNA"/>
</dbReference>
<reference evidence="1" key="2">
    <citation type="journal article" date="2015" name="Data Brief">
        <title>Shoot transcriptome of the giant reed, Arundo donax.</title>
        <authorList>
            <person name="Barrero R.A."/>
            <person name="Guerrero F.D."/>
            <person name="Moolhuijzen P."/>
            <person name="Goolsby J.A."/>
            <person name="Tidwell J."/>
            <person name="Bellgard S.E."/>
            <person name="Bellgard M.I."/>
        </authorList>
    </citation>
    <scope>NUCLEOTIDE SEQUENCE</scope>
    <source>
        <tissue evidence="1">Shoot tissue taken approximately 20 cm above the soil surface</tissue>
    </source>
</reference>
<proteinExistence type="predicted"/>
<dbReference type="AlphaFoldDB" id="A0A0A9AJF4"/>
<reference evidence="1" key="1">
    <citation type="submission" date="2014-09" db="EMBL/GenBank/DDBJ databases">
        <authorList>
            <person name="Magalhaes I.L.F."/>
            <person name="Oliveira U."/>
            <person name="Santos F.R."/>
            <person name="Vidigal T.H.D.A."/>
            <person name="Brescovit A.D."/>
            <person name="Santos A.J."/>
        </authorList>
    </citation>
    <scope>NUCLEOTIDE SEQUENCE</scope>
    <source>
        <tissue evidence="1">Shoot tissue taken approximately 20 cm above the soil surface</tissue>
    </source>
</reference>
<organism evidence="1">
    <name type="scientific">Arundo donax</name>
    <name type="common">Giant reed</name>
    <name type="synonym">Donax arundinaceus</name>
    <dbReference type="NCBI Taxonomy" id="35708"/>
    <lineage>
        <taxon>Eukaryota</taxon>
        <taxon>Viridiplantae</taxon>
        <taxon>Streptophyta</taxon>
        <taxon>Embryophyta</taxon>
        <taxon>Tracheophyta</taxon>
        <taxon>Spermatophyta</taxon>
        <taxon>Magnoliopsida</taxon>
        <taxon>Liliopsida</taxon>
        <taxon>Poales</taxon>
        <taxon>Poaceae</taxon>
        <taxon>PACMAD clade</taxon>
        <taxon>Arundinoideae</taxon>
        <taxon>Arundineae</taxon>
        <taxon>Arundo</taxon>
    </lineage>
</organism>
<protein>
    <submittedName>
        <fullName evidence="1">Uncharacterized protein</fullName>
    </submittedName>
</protein>
<evidence type="ECO:0000313" key="1">
    <source>
        <dbReference type="EMBL" id="JAD51291.1"/>
    </source>
</evidence>